<name>A0A1S3Y6Y2_TOBAC</name>
<evidence type="ECO:0000313" key="3">
    <source>
        <dbReference type="RefSeq" id="XP_016447900.1"/>
    </source>
</evidence>
<evidence type="ECO:0000259" key="1">
    <source>
        <dbReference type="Pfam" id="PF13369"/>
    </source>
</evidence>
<dbReference type="Pfam" id="PF13369">
    <property type="entry name" value="Transglut_core2"/>
    <property type="match status" value="1"/>
</dbReference>
<dbReference type="InterPro" id="IPR032698">
    <property type="entry name" value="SirB1_N"/>
</dbReference>
<reference evidence="3" key="2">
    <citation type="submission" date="2025-08" db="UniProtKB">
        <authorList>
            <consortium name="RefSeq"/>
        </authorList>
    </citation>
    <scope>IDENTIFICATION</scope>
    <source>
        <tissue evidence="3">Leaf</tissue>
    </source>
</reference>
<protein>
    <submittedName>
        <fullName evidence="3">Uncharacterized protein LOC107772952 isoform X1</fullName>
    </submittedName>
    <submittedName>
        <fullName evidence="3">Uncharacterized protein isoform X1</fullName>
    </submittedName>
</protein>
<reference evidence="2" key="1">
    <citation type="journal article" date="2014" name="Nat. Commun.">
        <title>The tobacco genome sequence and its comparison with those of tomato and potato.</title>
        <authorList>
            <person name="Sierro N."/>
            <person name="Battey J.N."/>
            <person name="Ouadi S."/>
            <person name="Bakaher N."/>
            <person name="Bovet L."/>
            <person name="Willig A."/>
            <person name="Goepfert S."/>
            <person name="Peitsch M.C."/>
            <person name="Ivanov N.V."/>
        </authorList>
    </citation>
    <scope>NUCLEOTIDE SEQUENCE [LARGE SCALE GENOMIC DNA]</scope>
</reference>
<dbReference type="Proteomes" id="UP000790787">
    <property type="component" value="Chromosome 7"/>
</dbReference>
<dbReference type="PANTHER" id="PTHR31350:SF29">
    <property type="entry name" value="PROTEIN SIRB1 N-TERMINAL DOMAIN-CONTAINING PROTEIN"/>
    <property type="match status" value="1"/>
</dbReference>
<dbReference type="KEGG" id="nta:107772952"/>
<accession>A0A1S3Y6Y2</accession>
<dbReference type="RefSeq" id="XP_016447900.1">
    <property type="nucleotide sequence ID" value="XM_016592414.2"/>
</dbReference>
<dbReference type="STRING" id="4097.A0A1S3Y6Y2"/>
<evidence type="ECO:0000313" key="2">
    <source>
        <dbReference type="Proteomes" id="UP000790787"/>
    </source>
</evidence>
<dbReference type="GeneID" id="107772952"/>
<dbReference type="OrthoDB" id="611769at2759"/>
<dbReference type="PANTHER" id="PTHR31350">
    <property type="entry name" value="SI:DKEY-261L7.2"/>
    <property type="match status" value="1"/>
</dbReference>
<organism evidence="2 3">
    <name type="scientific">Nicotiana tabacum</name>
    <name type="common">Common tobacco</name>
    <dbReference type="NCBI Taxonomy" id="4097"/>
    <lineage>
        <taxon>Eukaryota</taxon>
        <taxon>Viridiplantae</taxon>
        <taxon>Streptophyta</taxon>
        <taxon>Embryophyta</taxon>
        <taxon>Tracheophyta</taxon>
        <taxon>Spermatophyta</taxon>
        <taxon>Magnoliopsida</taxon>
        <taxon>eudicotyledons</taxon>
        <taxon>Gunneridae</taxon>
        <taxon>Pentapetalae</taxon>
        <taxon>asterids</taxon>
        <taxon>lamiids</taxon>
        <taxon>Solanales</taxon>
        <taxon>Solanaceae</taxon>
        <taxon>Nicotianoideae</taxon>
        <taxon>Nicotianeae</taxon>
        <taxon>Nicotiana</taxon>
    </lineage>
</organism>
<dbReference type="RefSeq" id="XP_016447900.1">
    <property type="nucleotide sequence ID" value="XM_016592414.1"/>
</dbReference>
<proteinExistence type="predicted"/>
<dbReference type="AlphaFoldDB" id="A0A1S3Y6Y2"/>
<sequence length="426" mass="48299">MSGLACPWLCGAYSYPSGFFKFPSSNTSTCSSVPAFIIHCSNSQFTPQSPGPGSSQNDLKFVLHDALDAFGVNTTHARISREGFCSQIRKLSDIERGTSICINRGVDLGQAALHIAAEDDSLISHSSVPLPVADFLERLDHLSMEYCSHYSSSFKSSPEHFIHCLETYLYVNKGFRRTGERNQSEPRALYLHPVLTHRFGSASLLSLIYSEILKMLRLWGLLSFDIEVFFPHDSFSSPRGYCKQKMKESDQSHVMTTQSLLVEMLKDLKDAFWPFQLDHTKSPFLRAARAANCSESANDSEESAFELASIKASLHRLQRGVWTSVRFGDMRRALSACEHLILLQTDPTELRDYGVLLYHCGFYKEALQYLTLYQDRKKESFGLIDNVEEEEALEKLIIRLNLILMEEGWSPPSDNRSFLRNNSEPW</sequence>
<gene>
    <name evidence="3" type="primary">LOC107772952</name>
</gene>
<dbReference type="PaxDb" id="4097-A0A1S3Y6Y2"/>
<dbReference type="OMA" id="VWVPSPC"/>
<feature type="domain" description="Protein SirB1 N-terminal" evidence="1">
    <location>
        <begin position="135"/>
        <end position="217"/>
    </location>
</feature>
<keyword evidence="2" id="KW-1185">Reference proteome</keyword>